<name>A0A4U8TCH4_9HELI</name>
<gene>
    <name evidence="1" type="ORF">LS71_002715</name>
</gene>
<proteinExistence type="predicted"/>
<accession>A0A4U8TCH4</accession>
<dbReference type="STRING" id="1677920.LS71_05495"/>
<organism evidence="1 2">
    <name type="scientific">Helicobacter jaachi</name>
    <dbReference type="NCBI Taxonomy" id="1677920"/>
    <lineage>
        <taxon>Bacteria</taxon>
        <taxon>Pseudomonadati</taxon>
        <taxon>Campylobacterota</taxon>
        <taxon>Epsilonproteobacteria</taxon>
        <taxon>Campylobacterales</taxon>
        <taxon>Helicobacteraceae</taxon>
        <taxon>Helicobacter</taxon>
    </lineage>
</organism>
<dbReference type="Proteomes" id="UP000029733">
    <property type="component" value="Unassembled WGS sequence"/>
</dbReference>
<dbReference type="OrthoDB" id="5324801at2"/>
<protein>
    <submittedName>
        <fullName evidence="1">Uncharacterized protein</fullName>
    </submittedName>
</protein>
<sequence>MIKGIPTTHGIEILNSQMRQSVQKYALVGLENPANEDLEKLLDTEDIDFGAFKDFVYHTDFISVGYFDEVGILTYEINLTQINTDRYMYGILLLDTQSEVIAALPTPKIVLIEGVGGIITIKLPIKGDVSEVVFVSSDYVSREEFNAFKASIKPPQVDIPALVEKVTPLIQSRKDFENYAIRQLDSMIARAQFLHTQRWREYDKNKAEEERIGHHAFFFRNELPQGYKPPHAILSILKYPLAYKYFKNTNHNLQADCPEGHFRLPKPSVYLKGTQNLAEVGGFFQEGLPNVYMGIASRNTGAAHRSGPDSDIITIRDTVSLNLASYNNIYGRTSSVEVNRNHLLEGYYVGGGH</sequence>
<dbReference type="EMBL" id="JRPR02000001">
    <property type="protein sequence ID" value="TLD97670.1"/>
    <property type="molecule type" value="Genomic_DNA"/>
</dbReference>
<dbReference type="RefSeq" id="WP_034354787.1">
    <property type="nucleotide sequence ID" value="NZ_JRPR02000001.1"/>
</dbReference>
<comment type="caution">
    <text evidence="1">The sequence shown here is derived from an EMBL/GenBank/DDBJ whole genome shotgun (WGS) entry which is preliminary data.</text>
</comment>
<dbReference type="AlphaFoldDB" id="A0A4U8TCH4"/>
<evidence type="ECO:0000313" key="2">
    <source>
        <dbReference type="Proteomes" id="UP000029733"/>
    </source>
</evidence>
<evidence type="ECO:0000313" key="1">
    <source>
        <dbReference type="EMBL" id="TLD97670.1"/>
    </source>
</evidence>
<keyword evidence="2" id="KW-1185">Reference proteome</keyword>
<reference evidence="1 2" key="1">
    <citation type="journal article" date="2014" name="Genome Announc.">
        <title>Draft genome sequences of eight enterohepatic helicobacter species isolated from both laboratory and wild rodents.</title>
        <authorList>
            <person name="Sheh A."/>
            <person name="Shen Z."/>
            <person name="Fox J.G."/>
        </authorList>
    </citation>
    <scope>NUCLEOTIDE SEQUENCE [LARGE SCALE GENOMIC DNA]</scope>
    <source>
        <strain evidence="1 2">MIT 09-6949</strain>
    </source>
</reference>